<evidence type="ECO:0000256" key="4">
    <source>
        <dbReference type="ARBA" id="ARBA00023136"/>
    </source>
</evidence>
<dbReference type="PANTHER" id="PTHR34292:SF2">
    <property type="entry name" value="OUTER SPORE WALL PROTEIN LDS1"/>
    <property type="match status" value="1"/>
</dbReference>
<evidence type="ECO:0000256" key="5">
    <source>
        <dbReference type="SAM" id="Phobius"/>
    </source>
</evidence>
<evidence type="ECO:0000313" key="7">
    <source>
        <dbReference type="Proteomes" id="UP000308014"/>
    </source>
</evidence>
<dbReference type="Pfam" id="PF07264">
    <property type="entry name" value="EI24"/>
    <property type="match status" value="1"/>
</dbReference>
<dbReference type="AlphaFoldDB" id="A0A4S8VFE6"/>
<dbReference type="PANTHER" id="PTHR34292">
    <property type="entry name" value="OUTER SPORE WALL PROTEIN LDS1"/>
    <property type="match status" value="1"/>
</dbReference>
<dbReference type="GO" id="GO:0005619">
    <property type="term" value="C:ascospore wall"/>
    <property type="evidence" value="ECO:0007669"/>
    <property type="project" value="TreeGrafter"/>
</dbReference>
<feature type="transmembrane region" description="Helical" evidence="5">
    <location>
        <begin position="109"/>
        <end position="126"/>
    </location>
</feature>
<evidence type="ECO:0008006" key="8">
    <source>
        <dbReference type="Google" id="ProtNLM"/>
    </source>
</evidence>
<evidence type="ECO:0000256" key="1">
    <source>
        <dbReference type="ARBA" id="ARBA00004141"/>
    </source>
</evidence>
<gene>
    <name evidence="6" type="ORF">D6D24_07915</name>
</gene>
<dbReference type="GO" id="GO:0005811">
    <property type="term" value="C:lipid droplet"/>
    <property type="evidence" value="ECO:0007669"/>
    <property type="project" value="TreeGrafter"/>
</dbReference>
<dbReference type="GO" id="GO:0005628">
    <property type="term" value="C:prospore membrane"/>
    <property type="evidence" value="ECO:0007669"/>
    <property type="project" value="TreeGrafter"/>
</dbReference>
<sequence length="309" mass="33285">MPNLCATTKPAASAPSVLLCNKHKSTENMTAQDKVKDTVREEAQRVANLASDAAQSGAYLYPIRGIAYFLAHRDLWKPLASKLIPTLLLGISTLAGVFVFGYLPQAAVLAVFNGPLAAINAALLCLNESSTIFNTLAKTFLVEESLIDTFDGTLVAKGEAELVSKERKVGRGGDAVGRLGKLVKKPFAKFAPSAIIRYVMYLPLNFIPVVGTVMFILLQGKRAGPAAHSRYFQLKGMNKARQDEWVEKSQGAYTGFGTVATLLELVPIAGVFFAFTNTTGAALWAADLESRGNDRQSTAQLRDQSKKAI</sequence>
<dbReference type="InterPro" id="IPR059112">
    <property type="entry name" value="CysZ/EI24"/>
</dbReference>
<name>A0A4S8VFE6_AURPU</name>
<organism evidence="6 7">
    <name type="scientific">Aureobasidium pullulans</name>
    <name type="common">Black yeast</name>
    <name type="synonym">Pullularia pullulans</name>
    <dbReference type="NCBI Taxonomy" id="5580"/>
    <lineage>
        <taxon>Eukaryota</taxon>
        <taxon>Fungi</taxon>
        <taxon>Dikarya</taxon>
        <taxon>Ascomycota</taxon>
        <taxon>Pezizomycotina</taxon>
        <taxon>Dothideomycetes</taxon>
        <taxon>Dothideomycetidae</taxon>
        <taxon>Dothideales</taxon>
        <taxon>Saccotheciaceae</taxon>
        <taxon>Aureobasidium</taxon>
    </lineage>
</organism>
<comment type="subcellular location">
    <subcellularLocation>
        <location evidence="1">Membrane</location>
        <topology evidence="1">Multi-pass membrane protein</topology>
    </subcellularLocation>
</comment>
<evidence type="ECO:0000256" key="2">
    <source>
        <dbReference type="ARBA" id="ARBA00022692"/>
    </source>
</evidence>
<evidence type="ECO:0000313" key="6">
    <source>
        <dbReference type="EMBL" id="THW10469.1"/>
    </source>
</evidence>
<protein>
    <recommendedName>
        <fullName evidence="8">Outer spore wall protein RRT8</fullName>
    </recommendedName>
</protein>
<proteinExistence type="predicted"/>
<feature type="transmembrane region" description="Helical" evidence="5">
    <location>
        <begin position="83"/>
        <end position="103"/>
    </location>
</feature>
<feature type="transmembrane region" description="Helical" evidence="5">
    <location>
        <begin position="198"/>
        <end position="218"/>
    </location>
</feature>
<keyword evidence="4 5" id="KW-0472">Membrane</keyword>
<dbReference type="Proteomes" id="UP000308014">
    <property type="component" value="Unassembled WGS sequence"/>
</dbReference>
<keyword evidence="2 5" id="KW-0812">Transmembrane</keyword>
<evidence type="ECO:0000256" key="3">
    <source>
        <dbReference type="ARBA" id="ARBA00022989"/>
    </source>
</evidence>
<keyword evidence="3 5" id="KW-1133">Transmembrane helix</keyword>
<comment type="caution">
    <text evidence="6">The sequence shown here is derived from an EMBL/GenBank/DDBJ whole genome shotgun (WGS) entry which is preliminary data.</text>
</comment>
<dbReference type="InterPro" id="IPR052786">
    <property type="entry name" value="Spore_wall_assembly"/>
</dbReference>
<dbReference type="EMBL" id="QZAJ01000417">
    <property type="protein sequence ID" value="THW10469.1"/>
    <property type="molecule type" value="Genomic_DNA"/>
</dbReference>
<accession>A0A4S8VFE6</accession>
<reference evidence="6 7" key="1">
    <citation type="submission" date="2018-10" db="EMBL/GenBank/DDBJ databases">
        <title>Fifty Aureobasidium pullulans genomes reveal a recombining polyextremotolerant generalist.</title>
        <authorList>
            <person name="Gostincar C."/>
            <person name="Turk M."/>
            <person name="Zajc J."/>
            <person name="Gunde-Cimerman N."/>
        </authorList>
    </citation>
    <scope>NUCLEOTIDE SEQUENCE [LARGE SCALE GENOMIC DNA]</scope>
    <source>
        <strain evidence="6 7">EXF-11318</strain>
    </source>
</reference>